<dbReference type="CDD" id="cd03811">
    <property type="entry name" value="GT4_GT28_WabH-like"/>
    <property type="match status" value="1"/>
</dbReference>
<name>A0A2Z4G9X9_9BACT</name>
<proteinExistence type="predicted"/>
<keyword evidence="1" id="KW-0812">Transmembrane</keyword>
<sequence length="359" mass="40561">MDTSIKSNLKQKVLFFVNAYSGGAELMTLNIAGFLDPERYEVIFYVIGKDLGRIAKFIPADKTVHLIKVKYFKDFLTTKIFFVLLKEKPQIAFSSLMPINIRLCFASILFFRIKVIIRANNYLHTQSSIQKIRLFLSYHFANKLIVQTDEMNSEHVKILRLNSEKVVTLANPVNTEKIETKLTKATSLFNKSVINYTFVGRISKVKGLDTLLSAFHQVIKKKPNSILHIVGDIEGTFSPYYLELREQASSLGIQNSIIFHGFSTNPYVYMKYADCFILPSRNEGLPNVIIESLYLGTPVVATNSVPVINRLINNGIDGYVVDVDDIDGLAKSMILGPKLGRIKSTYSSATKKDFENLFS</sequence>
<dbReference type="GO" id="GO:0016757">
    <property type="term" value="F:glycosyltransferase activity"/>
    <property type="evidence" value="ECO:0007669"/>
    <property type="project" value="InterPro"/>
</dbReference>
<accession>A0A2Z4G9X9</accession>
<dbReference type="OrthoDB" id="9790710at2"/>
<dbReference type="Gene3D" id="3.40.50.2000">
    <property type="entry name" value="Glycogen Phosphorylase B"/>
    <property type="match status" value="2"/>
</dbReference>
<dbReference type="SUPFAM" id="SSF53756">
    <property type="entry name" value="UDP-Glycosyltransferase/glycogen phosphorylase"/>
    <property type="match status" value="1"/>
</dbReference>
<dbReference type="PANTHER" id="PTHR12526:SF630">
    <property type="entry name" value="GLYCOSYLTRANSFERASE"/>
    <property type="match status" value="1"/>
</dbReference>
<evidence type="ECO:0000313" key="4">
    <source>
        <dbReference type="Proteomes" id="UP000249873"/>
    </source>
</evidence>
<dbReference type="InterPro" id="IPR001296">
    <property type="entry name" value="Glyco_trans_1"/>
</dbReference>
<dbReference type="Pfam" id="PF00534">
    <property type="entry name" value="Glycos_transf_1"/>
    <property type="match status" value="1"/>
</dbReference>
<dbReference type="PANTHER" id="PTHR12526">
    <property type="entry name" value="GLYCOSYLTRANSFERASE"/>
    <property type="match status" value="1"/>
</dbReference>
<dbReference type="RefSeq" id="WP_111371144.1">
    <property type="nucleotide sequence ID" value="NZ_CP029480.1"/>
</dbReference>
<feature type="transmembrane region" description="Helical" evidence="1">
    <location>
        <begin position="91"/>
        <end position="111"/>
    </location>
</feature>
<evidence type="ECO:0000256" key="1">
    <source>
        <dbReference type="SAM" id="Phobius"/>
    </source>
</evidence>
<dbReference type="AlphaFoldDB" id="A0A2Z4G9X9"/>
<dbReference type="Proteomes" id="UP000249873">
    <property type="component" value="Chromosome"/>
</dbReference>
<feature type="domain" description="Glycosyl transferase family 1" evidence="2">
    <location>
        <begin position="189"/>
        <end position="333"/>
    </location>
</feature>
<evidence type="ECO:0000259" key="2">
    <source>
        <dbReference type="Pfam" id="PF00534"/>
    </source>
</evidence>
<keyword evidence="1" id="KW-0472">Membrane</keyword>
<reference evidence="3 4" key="1">
    <citation type="submission" date="2018-05" db="EMBL/GenBank/DDBJ databases">
        <title>Complete genome sequence of Arcticibacterium luteifluviistationis SM1504T, a cytophagaceae bacterium isolated from Arctic surface seawater.</title>
        <authorList>
            <person name="Li Y."/>
            <person name="Qin Q.-L."/>
        </authorList>
    </citation>
    <scope>NUCLEOTIDE SEQUENCE [LARGE SCALE GENOMIC DNA]</scope>
    <source>
        <strain evidence="3 4">SM1504</strain>
    </source>
</reference>
<dbReference type="KEGG" id="als:DJ013_07600"/>
<organism evidence="3 4">
    <name type="scientific">Arcticibacterium luteifluviistationis</name>
    <dbReference type="NCBI Taxonomy" id="1784714"/>
    <lineage>
        <taxon>Bacteria</taxon>
        <taxon>Pseudomonadati</taxon>
        <taxon>Bacteroidota</taxon>
        <taxon>Cytophagia</taxon>
        <taxon>Cytophagales</taxon>
        <taxon>Leadbetterellaceae</taxon>
        <taxon>Arcticibacterium</taxon>
    </lineage>
</organism>
<keyword evidence="1" id="KW-1133">Transmembrane helix</keyword>
<feature type="transmembrane region" description="Helical" evidence="1">
    <location>
        <begin position="12"/>
        <end position="35"/>
    </location>
</feature>
<protein>
    <recommendedName>
        <fullName evidence="2">Glycosyl transferase family 1 domain-containing protein</fullName>
    </recommendedName>
</protein>
<evidence type="ECO:0000313" key="3">
    <source>
        <dbReference type="EMBL" id="AWV98042.1"/>
    </source>
</evidence>
<dbReference type="EMBL" id="CP029480">
    <property type="protein sequence ID" value="AWV98042.1"/>
    <property type="molecule type" value="Genomic_DNA"/>
</dbReference>
<gene>
    <name evidence="3" type="ORF">DJ013_07600</name>
</gene>
<keyword evidence="4" id="KW-1185">Reference proteome</keyword>